<dbReference type="Pfam" id="PF07714">
    <property type="entry name" value="PK_Tyr_Ser-Thr"/>
    <property type="match status" value="1"/>
</dbReference>
<evidence type="ECO:0000256" key="9">
    <source>
        <dbReference type="ARBA" id="ARBA00022840"/>
    </source>
</evidence>
<dbReference type="Gene3D" id="1.10.510.10">
    <property type="entry name" value="Transferase(Phosphotransferase) domain 1"/>
    <property type="match status" value="1"/>
</dbReference>
<dbReference type="PROSITE" id="PS00107">
    <property type="entry name" value="PROTEIN_KINASE_ATP"/>
    <property type="match status" value="1"/>
</dbReference>
<evidence type="ECO:0000256" key="14">
    <source>
        <dbReference type="ARBA" id="ARBA00048679"/>
    </source>
</evidence>
<evidence type="ECO:0000256" key="3">
    <source>
        <dbReference type="ARBA" id="ARBA00012513"/>
    </source>
</evidence>
<keyword evidence="9 17" id="KW-0067">ATP-binding</keyword>
<comment type="subcellular location">
    <subcellularLocation>
        <location evidence="1">Cell membrane</location>
        <topology evidence="1">Lipid-anchor</topology>
    </subcellularLocation>
</comment>
<organism evidence="21 22">
    <name type="scientific">Vitis vinifera</name>
    <name type="common">Grape</name>
    <dbReference type="NCBI Taxonomy" id="29760"/>
    <lineage>
        <taxon>Eukaryota</taxon>
        <taxon>Viridiplantae</taxon>
        <taxon>Streptophyta</taxon>
        <taxon>Embryophyta</taxon>
        <taxon>Tracheophyta</taxon>
        <taxon>Spermatophyta</taxon>
        <taxon>Magnoliopsida</taxon>
        <taxon>eudicotyledons</taxon>
        <taxon>Gunneridae</taxon>
        <taxon>Pentapetalae</taxon>
        <taxon>rosids</taxon>
        <taxon>Vitales</taxon>
        <taxon>Vitaceae</taxon>
        <taxon>Viteae</taxon>
        <taxon>Vitis</taxon>
    </lineage>
</organism>
<evidence type="ECO:0000256" key="13">
    <source>
        <dbReference type="ARBA" id="ARBA00047899"/>
    </source>
</evidence>
<evidence type="ECO:0000256" key="10">
    <source>
        <dbReference type="ARBA" id="ARBA00023136"/>
    </source>
</evidence>
<dbReference type="InterPro" id="IPR001245">
    <property type="entry name" value="Ser-Thr/Tyr_kinase_cat_dom"/>
</dbReference>
<evidence type="ECO:0000256" key="17">
    <source>
        <dbReference type="PROSITE-ProRule" id="PRU10141"/>
    </source>
</evidence>
<accession>A0A438E5A3</accession>
<evidence type="ECO:0000313" key="22">
    <source>
        <dbReference type="Proteomes" id="UP000288805"/>
    </source>
</evidence>
<comment type="similarity">
    <text evidence="2">Belongs to the protein kinase superfamily. Ser/Thr protein kinase family.</text>
</comment>
<dbReference type="Gene3D" id="3.30.200.20">
    <property type="entry name" value="Phosphorylase Kinase, domain 1"/>
    <property type="match status" value="1"/>
</dbReference>
<dbReference type="CDD" id="cd14066">
    <property type="entry name" value="STKc_IRAK"/>
    <property type="match status" value="1"/>
</dbReference>
<dbReference type="GO" id="GO:0046872">
    <property type="term" value="F:metal ion binding"/>
    <property type="evidence" value="ECO:0007669"/>
    <property type="project" value="UniProtKB-KW"/>
</dbReference>
<evidence type="ECO:0000256" key="11">
    <source>
        <dbReference type="ARBA" id="ARBA00023139"/>
    </source>
</evidence>
<proteinExistence type="inferred from homology"/>
<evidence type="ECO:0000256" key="4">
    <source>
        <dbReference type="ARBA" id="ARBA00022475"/>
    </source>
</evidence>
<dbReference type="GO" id="GO:0004674">
    <property type="term" value="F:protein serine/threonine kinase activity"/>
    <property type="evidence" value="ECO:0007669"/>
    <property type="project" value="UniProtKB-KW"/>
</dbReference>
<evidence type="ECO:0000256" key="19">
    <source>
        <dbReference type="SAM" id="MobiDB-lite"/>
    </source>
</evidence>
<evidence type="ECO:0000256" key="7">
    <source>
        <dbReference type="ARBA" id="ARBA00022741"/>
    </source>
</evidence>
<evidence type="ECO:0000256" key="18">
    <source>
        <dbReference type="RuleBase" id="RU000304"/>
    </source>
</evidence>
<dbReference type="InterPro" id="IPR011009">
    <property type="entry name" value="Kinase-like_dom_sf"/>
</dbReference>
<dbReference type="PANTHER" id="PTHR47985:SF39">
    <property type="entry name" value="SERINE_THREONINE-PROTEIN KINASE PBL23-RELATED"/>
    <property type="match status" value="1"/>
</dbReference>
<dbReference type="Proteomes" id="UP000288805">
    <property type="component" value="Unassembled WGS sequence"/>
</dbReference>
<dbReference type="InterPro" id="IPR008271">
    <property type="entry name" value="Ser/Thr_kinase_AS"/>
</dbReference>
<protein>
    <recommendedName>
        <fullName evidence="3">non-specific serine/threonine protein kinase</fullName>
        <ecNumber evidence="3">2.7.11.1</ecNumber>
    </recommendedName>
</protein>
<comment type="catalytic activity">
    <reaction evidence="14">
        <text>L-seryl-[protein] + ATP = O-phospho-L-seryl-[protein] + ADP + H(+)</text>
        <dbReference type="Rhea" id="RHEA:17989"/>
        <dbReference type="Rhea" id="RHEA-COMP:9863"/>
        <dbReference type="Rhea" id="RHEA-COMP:11604"/>
        <dbReference type="ChEBI" id="CHEBI:15378"/>
        <dbReference type="ChEBI" id="CHEBI:29999"/>
        <dbReference type="ChEBI" id="CHEBI:30616"/>
        <dbReference type="ChEBI" id="CHEBI:83421"/>
        <dbReference type="ChEBI" id="CHEBI:456216"/>
        <dbReference type="EC" id="2.7.11.1"/>
    </reaction>
</comment>
<evidence type="ECO:0000256" key="2">
    <source>
        <dbReference type="ARBA" id="ARBA00008684"/>
    </source>
</evidence>
<evidence type="ECO:0000256" key="8">
    <source>
        <dbReference type="ARBA" id="ARBA00022777"/>
    </source>
</evidence>
<keyword evidence="6" id="KW-0808">Transferase</keyword>
<dbReference type="EMBL" id="QGNW01001391">
    <property type="protein sequence ID" value="RVW42888.1"/>
    <property type="molecule type" value="Genomic_DNA"/>
</dbReference>
<keyword evidence="10" id="KW-0472">Membrane</keyword>
<keyword evidence="5 18" id="KW-0723">Serine/threonine-protein kinase</keyword>
<comment type="catalytic activity">
    <reaction evidence="13">
        <text>L-threonyl-[protein] + ATP = O-phospho-L-threonyl-[protein] + ADP + H(+)</text>
        <dbReference type="Rhea" id="RHEA:46608"/>
        <dbReference type="Rhea" id="RHEA-COMP:11060"/>
        <dbReference type="Rhea" id="RHEA-COMP:11605"/>
        <dbReference type="ChEBI" id="CHEBI:15378"/>
        <dbReference type="ChEBI" id="CHEBI:30013"/>
        <dbReference type="ChEBI" id="CHEBI:30616"/>
        <dbReference type="ChEBI" id="CHEBI:61977"/>
        <dbReference type="ChEBI" id="CHEBI:456216"/>
        <dbReference type="EC" id="2.7.11.1"/>
    </reaction>
</comment>
<evidence type="ECO:0000256" key="16">
    <source>
        <dbReference type="PIRSR" id="PIRSR000615-3"/>
    </source>
</evidence>
<keyword evidence="12" id="KW-0449">Lipoprotein</keyword>
<dbReference type="SUPFAM" id="SSF56112">
    <property type="entry name" value="Protein kinase-like (PK-like)"/>
    <property type="match status" value="1"/>
</dbReference>
<dbReference type="FunFam" id="3.30.200.20:FF:000244">
    <property type="entry name" value="Serine/threonine-protein kinase CDL1-like"/>
    <property type="match status" value="1"/>
</dbReference>
<dbReference type="InterPro" id="IPR017441">
    <property type="entry name" value="Protein_kinase_ATP_BS"/>
</dbReference>
<reference evidence="21 22" key="1">
    <citation type="journal article" date="2018" name="PLoS Genet.">
        <title>Population sequencing reveals clonal diversity and ancestral inbreeding in the grapevine cultivar Chardonnay.</title>
        <authorList>
            <person name="Roach M.J."/>
            <person name="Johnson D.L."/>
            <person name="Bohlmann J."/>
            <person name="van Vuuren H.J."/>
            <person name="Jones S.J."/>
            <person name="Pretorius I.S."/>
            <person name="Schmidt S.A."/>
            <person name="Borneman A.R."/>
        </authorList>
    </citation>
    <scope>NUCLEOTIDE SEQUENCE [LARGE SCALE GENOMIC DNA]</scope>
    <source>
        <strain evidence="22">cv. Chardonnay</strain>
        <tissue evidence="21">Leaf</tissue>
    </source>
</reference>
<dbReference type="PROSITE" id="PS50011">
    <property type="entry name" value="PROTEIN_KINASE_DOM"/>
    <property type="match status" value="1"/>
</dbReference>
<evidence type="ECO:0000256" key="15">
    <source>
        <dbReference type="PIRSR" id="PIRSR000615-1"/>
    </source>
</evidence>
<evidence type="ECO:0000256" key="12">
    <source>
        <dbReference type="ARBA" id="ARBA00023288"/>
    </source>
</evidence>
<evidence type="ECO:0000256" key="1">
    <source>
        <dbReference type="ARBA" id="ARBA00004193"/>
    </source>
</evidence>
<name>A0A438E5A3_VITVI</name>
<dbReference type="InterPro" id="IPR000719">
    <property type="entry name" value="Prot_kinase_dom"/>
</dbReference>
<dbReference type="FunFam" id="1.10.510.10:FF:000032">
    <property type="entry name" value="Serine/threonine-protein kinase PBS1"/>
    <property type="match status" value="1"/>
</dbReference>
<keyword evidence="8 21" id="KW-0418">Kinase</keyword>
<evidence type="ECO:0000259" key="20">
    <source>
        <dbReference type="PROSITE" id="PS50011"/>
    </source>
</evidence>
<evidence type="ECO:0000256" key="5">
    <source>
        <dbReference type="ARBA" id="ARBA00022527"/>
    </source>
</evidence>
<dbReference type="AlphaFoldDB" id="A0A438E5A3"/>
<dbReference type="GO" id="GO:0005886">
    <property type="term" value="C:plasma membrane"/>
    <property type="evidence" value="ECO:0007669"/>
    <property type="project" value="UniProtKB-SubCell"/>
</dbReference>
<keyword evidence="16" id="KW-0460">Magnesium</keyword>
<keyword evidence="16" id="KW-0479">Metal-binding</keyword>
<evidence type="ECO:0000313" key="21">
    <source>
        <dbReference type="EMBL" id="RVW42888.1"/>
    </source>
</evidence>
<feature type="binding site" evidence="17">
    <location>
        <position position="52"/>
    </location>
    <ligand>
        <name>ATP</name>
        <dbReference type="ChEBI" id="CHEBI:30616"/>
    </ligand>
</feature>
<feature type="binding site" evidence="16">
    <location>
        <position position="168"/>
    </location>
    <ligand>
        <name>Mg(2+)</name>
        <dbReference type="ChEBI" id="CHEBI:18420"/>
    </ligand>
</feature>
<feature type="domain" description="Protein kinase" evidence="20">
    <location>
        <begin position="23"/>
        <end position="292"/>
    </location>
</feature>
<dbReference type="PIRSF" id="PIRSF000615">
    <property type="entry name" value="TyrPK_CSF1-R"/>
    <property type="match status" value="1"/>
</dbReference>
<feature type="binding site" evidence="16">
    <location>
        <position position="155"/>
    </location>
    <ligand>
        <name>Mg(2+)</name>
        <dbReference type="ChEBI" id="CHEBI:18420"/>
    </ligand>
</feature>
<sequence length="358" mass="39839">MGKGSIPAHVFTIGELSAATNNFNHEALIGEGGFGRVYKGHLEKTNNSVAVKRLDRNGFQGNREFLVEVFMLSLLHHTNLVNMVGYCCDGDQRILVYEYMANGSLEDHLLDLAPNKKPLDWKTRMKIAEGAARGLEYLHDTANPPVIYRDFKASNILLDEDFNPKLSDFGLAKLGPTGDKTHVSTRVMGTYGYCAPEYALTGQLTTMSDVYSFGVVLLEIITGRRVIDNSRPTEEQNLVTWKEVYSHGRPPPRRKLPIKGLYQALAVAAMCLQEEASIRPLMSDVVMALEYLSDKRAAGVDGEEEEEDSNKNEDEGEEEEIKDTTSSDRNRSGGIETDHDEDNGESNGKTTKKEEDIQ</sequence>
<keyword evidence="11" id="KW-0564">Palmitate</keyword>
<dbReference type="EC" id="2.7.11.1" evidence="3"/>
<keyword evidence="4" id="KW-1003">Cell membrane</keyword>
<gene>
    <name evidence="21" type="primary">PBL23_1</name>
    <name evidence="21" type="ORF">CK203_083008</name>
</gene>
<dbReference type="PROSITE" id="PS00108">
    <property type="entry name" value="PROTEIN_KINASE_ST"/>
    <property type="match status" value="1"/>
</dbReference>
<feature type="compositionally biased region" description="Acidic residues" evidence="19">
    <location>
        <begin position="301"/>
        <end position="321"/>
    </location>
</feature>
<keyword evidence="7 17" id="KW-0547">Nucleotide-binding</keyword>
<dbReference type="PANTHER" id="PTHR47985">
    <property type="entry name" value="OS07G0668900 PROTEIN"/>
    <property type="match status" value="1"/>
</dbReference>
<evidence type="ECO:0000256" key="6">
    <source>
        <dbReference type="ARBA" id="ARBA00022679"/>
    </source>
</evidence>
<comment type="caution">
    <text evidence="21">The sequence shown here is derived from an EMBL/GenBank/DDBJ whole genome shotgun (WGS) entry which is preliminary data.</text>
</comment>
<feature type="compositionally biased region" description="Basic and acidic residues" evidence="19">
    <location>
        <begin position="322"/>
        <end position="331"/>
    </location>
</feature>
<feature type="active site" description="Proton acceptor" evidence="15">
    <location>
        <position position="150"/>
    </location>
</feature>
<dbReference type="GO" id="GO:0005524">
    <property type="term" value="F:ATP binding"/>
    <property type="evidence" value="ECO:0007669"/>
    <property type="project" value="UniProtKB-UniRule"/>
</dbReference>
<feature type="region of interest" description="Disordered" evidence="19">
    <location>
        <begin position="296"/>
        <end position="358"/>
    </location>
</feature>